<name>A0A261EXH8_9BIFI</name>
<protein>
    <submittedName>
        <fullName evidence="3">Uncharacterized protein</fullName>
    </submittedName>
</protein>
<evidence type="ECO:0000256" key="2">
    <source>
        <dbReference type="SAM" id="Phobius"/>
    </source>
</evidence>
<reference evidence="3 4" key="1">
    <citation type="journal article" date="2017" name="BMC Genomics">
        <title>Comparative genomic and phylogenomic analyses of the Bifidobacteriaceae family.</title>
        <authorList>
            <person name="Lugli G.A."/>
            <person name="Milani C."/>
            <person name="Turroni F."/>
            <person name="Duranti S."/>
            <person name="Mancabelli L."/>
            <person name="Mangifesta M."/>
            <person name="Ferrario C."/>
            <person name="Modesto M."/>
            <person name="Mattarelli P."/>
            <person name="Jiri K."/>
            <person name="van Sinderen D."/>
            <person name="Ventura M."/>
        </authorList>
    </citation>
    <scope>NUCLEOTIDE SEQUENCE [LARGE SCALE GENOMIC DNA]</scope>
    <source>
        <strain evidence="3 4">DSM 24742</strain>
    </source>
</reference>
<evidence type="ECO:0000313" key="4">
    <source>
        <dbReference type="Proteomes" id="UP000216725"/>
    </source>
</evidence>
<organism evidence="3 4">
    <name type="scientific">Pseudoscardovia radai</name>
    <dbReference type="NCBI Taxonomy" id="987066"/>
    <lineage>
        <taxon>Bacteria</taxon>
        <taxon>Bacillati</taxon>
        <taxon>Actinomycetota</taxon>
        <taxon>Actinomycetes</taxon>
        <taxon>Bifidobacteriales</taxon>
        <taxon>Bifidobacteriaceae</taxon>
        <taxon>Pseudoscardovia</taxon>
    </lineage>
</organism>
<keyword evidence="2" id="KW-0472">Membrane</keyword>
<comment type="caution">
    <text evidence="3">The sequence shown here is derived from an EMBL/GenBank/DDBJ whole genome shotgun (WGS) entry which is preliminary data.</text>
</comment>
<feature type="transmembrane region" description="Helical" evidence="2">
    <location>
        <begin position="6"/>
        <end position="24"/>
    </location>
</feature>
<keyword evidence="2" id="KW-1133">Transmembrane helix</keyword>
<evidence type="ECO:0000313" key="3">
    <source>
        <dbReference type="EMBL" id="OZG51580.1"/>
    </source>
</evidence>
<keyword evidence="2" id="KW-0812">Transmembrane</keyword>
<proteinExistence type="predicted"/>
<feature type="region of interest" description="Disordered" evidence="1">
    <location>
        <begin position="69"/>
        <end position="92"/>
    </location>
</feature>
<sequence length="111" mass="13102">MFADFFLLFCIGFLFSFISGLFVGSQSFRRRRKAARKYVFPYFEEHARDYDDYPQSRWDALPDDYNPYDVDDWPKDAPSGDARDVSPAGRLGYSKDYDLLHWQVTPRHGAR</sequence>
<keyword evidence="4" id="KW-1185">Reference proteome</keyword>
<evidence type="ECO:0000256" key="1">
    <source>
        <dbReference type="SAM" id="MobiDB-lite"/>
    </source>
</evidence>
<dbReference type="AlphaFoldDB" id="A0A261EXH8"/>
<accession>A0A261EXH8</accession>
<dbReference type="RefSeq" id="WP_094660795.1">
    <property type="nucleotide sequence ID" value="NZ_JBKZBO010000013.1"/>
</dbReference>
<dbReference type="Proteomes" id="UP000216725">
    <property type="component" value="Unassembled WGS sequence"/>
</dbReference>
<gene>
    <name evidence="3" type="ORF">PSRA_0977</name>
</gene>
<dbReference type="EMBL" id="MWWR01000007">
    <property type="protein sequence ID" value="OZG51580.1"/>
    <property type="molecule type" value="Genomic_DNA"/>
</dbReference>